<dbReference type="InterPro" id="IPR020449">
    <property type="entry name" value="Tscrpt_reg_AraC-type_HTH"/>
</dbReference>
<dbReference type="Pfam" id="PF12833">
    <property type="entry name" value="HTH_18"/>
    <property type="match status" value="1"/>
</dbReference>
<dbReference type="InterPro" id="IPR003313">
    <property type="entry name" value="AraC-bd"/>
</dbReference>
<dbReference type="SUPFAM" id="SSF46689">
    <property type="entry name" value="Homeodomain-like"/>
    <property type="match status" value="2"/>
</dbReference>
<keyword evidence="2" id="KW-0238">DNA-binding</keyword>
<dbReference type="PROSITE" id="PS00041">
    <property type="entry name" value="HTH_ARAC_FAMILY_1"/>
    <property type="match status" value="1"/>
</dbReference>
<accession>A0ABW4SKI3</accession>
<evidence type="ECO:0000256" key="4">
    <source>
        <dbReference type="ARBA" id="ARBA00023163"/>
    </source>
</evidence>
<dbReference type="PROSITE" id="PS01124">
    <property type="entry name" value="HTH_ARAC_FAMILY_2"/>
    <property type="match status" value="1"/>
</dbReference>
<dbReference type="PANTHER" id="PTHR46796">
    <property type="entry name" value="HTH-TYPE TRANSCRIPTIONAL ACTIVATOR RHAS-RELATED"/>
    <property type="match status" value="1"/>
</dbReference>
<proteinExistence type="predicted"/>
<dbReference type="RefSeq" id="WP_379568112.1">
    <property type="nucleotide sequence ID" value="NZ_JBHUFV010000003.1"/>
</dbReference>
<evidence type="ECO:0000259" key="5">
    <source>
        <dbReference type="PROSITE" id="PS01124"/>
    </source>
</evidence>
<dbReference type="InterPro" id="IPR018060">
    <property type="entry name" value="HTH_AraC"/>
</dbReference>
<comment type="caution">
    <text evidence="6">The sequence shown here is derived from an EMBL/GenBank/DDBJ whole genome shotgun (WGS) entry which is preliminary data.</text>
</comment>
<dbReference type="Pfam" id="PF02311">
    <property type="entry name" value="AraC_binding"/>
    <property type="match status" value="1"/>
</dbReference>
<organism evidence="6 7">
    <name type="scientific">Nonomuraea mangrovi</name>
    <dbReference type="NCBI Taxonomy" id="2316207"/>
    <lineage>
        <taxon>Bacteria</taxon>
        <taxon>Bacillati</taxon>
        <taxon>Actinomycetota</taxon>
        <taxon>Actinomycetes</taxon>
        <taxon>Streptosporangiales</taxon>
        <taxon>Streptosporangiaceae</taxon>
        <taxon>Nonomuraea</taxon>
    </lineage>
</organism>
<dbReference type="InterPro" id="IPR037923">
    <property type="entry name" value="HTH-like"/>
</dbReference>
<gene>
    <name evidence="6" type="ORF">ACFSKW_01065</name>
</gene>
<dbReference type="Gene3D" id="1.10.10.60">
    <property type="entry name" value="Homeodomain-like"/>
    <property type="match status" value="2"/>
</dbReference>
<dbReference type="InterPro" id="IPR018062">
    <property type="entry name" value="HTH_AraC-typ_CS"/>
</dbReference>
<evidence type="ECO:0000313" key="6">
    <source>
        <dbReference type="EMBL" id="MFD1930058.1"/>
    </source>
</evidence>
<protein>
    <submittedName>
        <fullName evidence="6">Helix-turn-helix domain-containing protein</fullName>
    </submittedName>
</protein>
<dbReference type="SMART" id="SM00342">
    <property type="entry name" value="HTH_ARAC"/>
    <property type="match status" value="1"/>
</dbReference>
<name>A0ABW4SKI3_9ACTN</name>
<sequence>MPATAEDMSVPAADLVIVGHFDQTPGYAVRRKAGAPSWLMMWTQAGAGHVEQGEAAFTVGAGDLIVLGSMTGHHYRVASGASHWAFWWVHFQPRPSWLTWLSPYARGSRCHLVRAVHEAVNERLDHTFRRANADARWPGHGAPPEVARRPLRPAVAVAPQARELVLNAVEEVLLLATAAAAGPVEGRDPRIRRAEELIAAEPDAPHTVASLAGSVALSPSRFAHLFAEQADRTPMQAVREARVRHAARLLEVTDMDVGQVATASGFASPFHFSRTFRKEYGFSPRQYRSRLRGT</sequence>
<dbReference type="Gene3D" id="2.60.120.280">
    <property type="entry name" value="Regulatory protein AraC"/>
    <property type="match status" value="1"/>
</dbReference>
<evidence type="ECO:0000256" key="3">
    <source>
        <dbReference type="ARBA" id="ARBA00023159"/>
    </source>
</evidence>
<keyword evidence="4" id="KW-0804">Transcription</keyword>
<feature type="domain" description="HTH araC/xylS-type" evidence="5">
    <location>
        <begin position="192"/>
        <end position="290"/>
    </location>
</feature>
<dbReference type="SUPFAM" id="SSF51215">
    <property type="entry name" value="Regulatory protein AraC"/>
    <property type="match status" value="1"/>
</dbReference>
<dbReference type="InterPro" id="IPR009057">
    <property type="entry name" value="Homeodomain-like_sf"/>
</dbReference>
<keyword evidence="1" id="KW-0805">Transcription regulation</keyword>
<dbReference type="Proteomes" id="UP001597368">
    <property type="component" value="Unassembled WGS sequence"/>
</dbReference>
<keyword evidence="7" id="KW-1185">Reference proteome</keyword>
<dbReference type="PRINTS" id="PR00032">
    <property type="entry name" value="HTHARAC"/>
</dbReference>
<evidence type="ECO:0000313" key="7">
    <source>
        <dbReference type="Proteomes" id="UP001597368"/>
    </source>
</evidence>
<keyword evidence="3" id="KW-0010">Activator</keyword>
<dbReference type="InterPro" id="IPR050204">
    <property type="entry name" value="AraC_XylS_family_regulators"/>
</dbReference>
<reference evidence="7" key="1">
    <citation type="journal article" date="2019" name="Int. J. Syst. Evol. Microbiol.">
        <title>The Global Catalogue of Microorganisms (GCM) 10K type strain sequencing project: providing services to taxonomists for standard genome sequencing and annotation.</title>
        <authorList>
            <consortium name="The Broad Institute Genomics Platform"/>
            <consortium name="The Broad Institute Genome Sequencing Center for Infectious Disease"/>
            <person name="Wu L."/>
            <person name="Ma J."/>
        </authorList>
    </citation>
    <scope>NUCLEOTIDE SEQUENCE [LARGE SCALE GENOMIC DNA]</scope>
    <source>
        <strain evidence="7">ICMP 6774ER</strain>
    </source>
</reference>
<dbReference type="EMBL" id="JBHUFV010000003">
    <property type="protein sequence ID" value="MFD1930058.1"/>
    <property type="molecule type" value="Genomic_DNA"/>
</dbReference>
<evidence type="ECO:0000256" key="2">
    <source>
        <dbReference type="ARBA" id="ARBA00023125"/>
    </source>
</evidence>
<evidence type="ECO:0000256" key="1">
    <source>
        <dbReference type="ARBA" id="ARBA00023015"/>
    </source>
</evidence>